<reference evidence="2 3" key="1">
    <citation type="journal article" date="2015" name="Genome Announc.">
        <title>Expanding the biotechnology potential of lactobacilli through comparative genomics of 213 strains and associated genera.</title>
        <authorList>
            <person name="Sun Z."/>
            <person name="Harris H.M."/>
            <person name="McCann A."/>
            <person name="Guo C."/>
            <person name="Argimon S."/>
            <person name="Zhang W."/>
            <person name="Yang X."/>
            <person name="Jeffery I.B."/>
            <person name="Cooney J.C."/>
            <person name="Kagawa T.F."/>
            <person name="Liu W."/>
            <person name="Song Y."/>
            <person name="Salvetti E."/>
            <person name="Wrobel A."/>
            <person name="Rasinkangas P."/>
            <person name="Parkhill J."/>
            <person name="Rea M.C."/>
            <person name="O'Sullivan O."/>
            <person name="Ritari J."/>
            <person name="Douillard F.P."/>
            <person name="Paul Ross R."/>
            <person name="Yang R."/>
            <person name="Briner A.E."/>
            <person name="Felis G.E."/>
            <person name="de Vos W.M."/>
            <person name="Barrangou R."/>
            <person name="Klaenhammer T.R."/>
            <person name="Caufield P.W."/>
            <person name="Cui Y."/>
            <person name="Zhang H."/>
            <person name="O'Toole P.W."/>
        </authorList>
    </citation>
    <scope>NUCLEOTIDE SEQUENCE [LARGE SCALE GENOMIC DNA]</scope>
    <source>
        <strain evidence="2 3">DSM 20452</strain>
    </source>
</reference>
<dbReference type="InterPro" id="IPR023378">
    <property type="entry name" value="YheA/YmcA-like_dom_sf"/>
</dbReference>
<dbReference type="AlphaFoldDB" id="A0A0R2BC46"/>
<accession>A0A0R2BC46</accession>
<evidence type="ECO:0000313" key="2">
    <source>
        <dbReference type="EMBL" id="KRM76114.1"/>
    </source>
</evidence>
<dbReference type="Proteomes" id="UP000051612">
    <property type="component" value="Unassembled WGS sequence"/>
</dbReference>
<comment type="caution">
    <text evidence="2">The sequence shown here is derived from an EMBL/GenBank/DDBJ whole genome shotgun (WGS) entry which is preliminary data.</text>
</comment>
<dbReference type="Gene3D" id="1.20.1500.10">
    <property type="entry name" value="YheA/YmcA-like"/>
    <property type="match status" value="1"/>
</dbReference>
<dbReference type="RefSeq" id="WP_056958799.1">
    <property type="nucleotide sequence ID" value="NZ_AYYN01000048.1"/>
</dbReference>
<dbReference type="EMBL" id="AYYN01000048">
    <property type="protein sequence ID" value="KRM76114.1"/>
    <property type="molecule type" value="Genomic_DNA"/>
</dbReference>
<dbReference type="SUPFAM" id="SSF158622">
    <property type="entry name" value="YheA/YmcA-like"/>
    <property type="match status" value="1"/>
</dbReference>
<dbReference type="PATRIC" id="fig|1423772.3.peg.2112"/>
<evidence type="ECO:0000313" key="3">
    <source>
        <dbReference type="Proteomes" id="UP000051612"/>
    </source>
</evidence>
<proteinExistence type="inferred from homology"/>
<evidence type="ECO:0000256" key="1">
    <source>
        <dbReference type="HAMAP-Rule" id="MF_01526"/>
    </source>
</evidence>
<sequence>MVNIYDTANQMEQDLKQTQQYQELKAAYEALKADEKAYACFKELQDLQGQLQQKQMQGNITEEDFKELQEAGAKAKDFETLQTLMLKEQALSMLMDEVSKIIFQPVQELYQD</sequence>
<comment type="similarity">
    <text evidence="1">Belongs to the UPF0342 family.</text>
</comment>
<protein>
    <recommendedName>
        <fullName evidence="1">UPF0342 protein FC48_GL001977</fullName>
    </recommendedName>
</protein>
<dbReference type="InterPro" id="IPR010368">
    <property type="entry name" value="Com_YlbF"/>
</dbReference>
<dbReference type="HAMAP" id="MF_01526">
    <property type="entry name" value="UPF0342"/>
    <property type="match status" value="1"/>
</dbReference>
<dbReference type="Pfam" id="PF06133">
    <property type="entry name" value="Com_YlbF"/>
    <property type="match status" value="1"/>
</dbReference>
<name>A0A0R2BC46_9LACO</name>
<gene>
    <name evidence="2" type="ORF">FC48_GL001977</name>
</gene>
<organism evidence="2 3">
    <name type="scientific">Ligilactobacillus murinus DSM 20452 = NBRC 14221</name>
    <dbReference type="NCBI Taxonomy" id="1423772"/>
    <lineage>
        <taxon>Bacteria</taxon>
        <taxon>Bacillati</taxon>
        <taxon>Bacillota</taxon>
        <taxon>Bacilli</taxon>
        <taxon>Lactobacillales</taxon>
        <taxon>Lactobacillaceae</taxon>
        <taxon>Ligilactobacillus</taxon>
    </lineage>
</organism>